<evidence type="ECO:0000256" key="1">
    <source>
        <dbReference type="ARBA" id="ARBA00005474"/>
    </source>
</evidence>
<keyword evidence="5" id="KW-1185">Reference proteome</keyword>
<organism evidence="4">
    <name type="scientific">Salvia splendens</name>
    <name type="common">Scarlet sage</name>
    <dbReference type="NCBI Taxonomy" id="180675"/>
    <lineage>
        <taxon>Eukaryota</taxon>
        <taxon>Viridiplantae</taxon>
        <taxon>Streptophyta</taxon>
        <taxon>Embryophyta</taxon>
        <taxon>Tracheophyta</taxon>
        <taxon>Spermatophyta</taxon>
        <taxon>Magnoliopsida</taxon>
        <taxon>eudicotyledons</taxon>
        <taxon>Gunneridae</taxon>
        <taxon>Pentapetalae</taxon>
        <taxon>asterids</taxon>
        <taxon>lamiids</taxon>
        <taxon>Lamiales</taxon>
        <taxon>Lamiaceae</taxon>
        <taxon>Nepetoideae</taxon>
        <taxon>Mentheae</taxon>
        <taxon>Salviinae</taxon>
        <taxon>Salvia</taxon>
        <taxon>Salvia subgen. Calosphace</taxon>
        <taxon>core Calosphace</taxon>
    </lineage>
</organism>
<feature type="domain" description="LOB" evidence="3">
    <location>
        <begin position="1"/>
        <end position="41"/>
    </location>
</feature>
<dbReference type="Proteomes" id="UP000298416">
    <property type="component" value="Unassembled WGS sequence"/>
</dbReference>
<proteinExistence type="inferred from homology"/>
<dbReference type="AlphaFoldDB" id="A0A8X8ZNK1"/>
<name>A0A8X8ZNK1_SALSN</name>
<dbReference type="Pfam" id="PF03195">
    <property type="entry name" value="LOB"/>
    <property type="match status" value="1"/>
</dbReference>
<evidence type="ECO:0000256" key="2">
    <source>
        <dbReference type="SAM" id="Coils"/>
    </source>
</evidence>
<evidence type="ECO:0000313" key="4">
    <source>
        <dbReference type="EMBL" id="KAG6411161.1"/>
    </source>
</evidence>
<gene>
    <name evidence="4" type="ORF">SASPL_129236</name>
</gene>
<dbReference type="EMBL" id="PNBA02000010">
    <property type="protein sequence ID" value="KAG6411161.1"/>
    <property type="molecule type" value="Genomic_DNA"/>
</dbReference>
<feature type="coiled-coil region" evidence="2">
    <location>
        <begin position="57"/>
        <end position="86"/>
    </location>
</feature>
<reference evidence="4" key="2">
    <citation type="submission" date="2020-08" db="EMBL/GenBank/DDBJ databases">
        <title>Plant Genome Project.</title>
        <authorList>
            <person name="Zhang R.-G."/>
        </authorList>
    </citation>
    <scope>NUCLEOTIDE SEQUENCE</scope>
    <source>
        <strain evidence="4">Huo1</strain>
        <tissue evidence="4">Leaf</tissue>
    </source>
</reference>
<dbReference type="InterPro" id="IPR004883">
    <property type="entry name" value="LOB"/>
</dbReference>
<accession>A0A8X8ZNK1</accession>
<evidence type="ECO:0000259" key="3">
    <source>
        <dbReference type="Pfam" id="PF03195"/>
    </source>
</evidence>
<sequence>MRSIIYESDMRERFPVAGCCGVLAHLQQQLIAATKELEYVNAALQVCRNPCREQMVEQGQMAELVREQQQLQMAEQEQQQQQHIVEYGGEQFVLNDGADMMSVIRAFGMQTDVGFDSEAQQLSNDIFDHDRKSYYNPTMFQINNGLNILISSHHPPASPALDPELCVAVYRCMVLPFEAGSTATEPAGIAQSKSNVMRRGKVDDGAGNCCSLRINTFDEFELLVLKRSSTFSAPHMW</sequence>
<evidence type="ECO:0000313" key="5">
    <source>
        <dbReference type="Proteomes" id="UP000298416"/>
    </source>
</evidence>
<comment type="similarity">
    <text evidence="1">Belongs to the LOB domain-containing protein family.</text>
</comment>
<protein>
    <recommendedName>
        <fullName evidence="3">LOB domain-containing protein</fullName>
    </recommendedName>
</protein>
<keyword evidence="2" id="KW-0175">Coiled coil</keyword>
<comment type="caution">
    <text evidence="4">The sequence shown here is derived from an EMBL/GenBank/DDBJ whole genome shotgun (WGS) entry which is preliminary data.</text>
</comment>
<reference evidence="4" key="1">
    <citation type="submission" date="2018-01" db="EMBL/GenBank/DDBJ databases">
        <authorList>
            <person name="Mao J.F."/>
        </authorList>
    </citation>
    <scope>NUCLEOTIDE SEQUENCE</scope>
    <source>
        <strain evidence="4">Huo1</strain>
        <tissue evidence="4">Leaf</tissue>
    </source>
</reference>